<gene>
    <name evidence="1" type="ORF">SDC9_178264</name>
</gene>
<reference evidence="1" key="1">
    <citation type="submission" date="2019-08" db="EMBL/GenBank/DDBJ databases">
        <authorList>
            <person name="Kucharzyk K."/>
            <person name="Murdoch R.W."/>
            <person name="Higgins S."/>
            <person name="Loffler F."/>
        </authorList>
    </citation>
    <scope>NUCLEOTIDE SEQUENCE</scope>
</reference>
<dbReference type="AlphaFoldDB" id="A0A645H4N1"/>
<protein>
    <submittedName>
        <fullName evidence="1">Uncharacterized protein</fullName>
    </submittedName>
</protein>
<evidence type="ECO:0000313" key="1">
    <source>
        <dbReference type="EMBL" id="MPN30793.1"/>
    </source>
</evidence>
<accession>A0A645H4N1</accession>
<organism evidence="1">
    <name type="scientific">bioreactor metagenome</name>
    <dbReference type="NCBI Taxonomy" id="1076179"/>
    <lineage>
        <taxon>unclassified sequences</taxon>
        <taxon>metagenomes</taxon>
        <taxon>ecological metagenomes</taxon>
    </lineage>
</organism>
<dbReference type="EMBL" id="VSSQ01082053">
    <property type="protein sequence ID" value="MPN30793.1"/>
    <property type="molecule type" value="Genomic_DNA"/>
</dbReference>
<proteinExistence type="predicted"/>
<comment type="caution">
    <text evidence="1">The sequence shown here is derived from an EMBL/GenBank/DDBJ whole genome shotgun (WGS) entry which is preliminary data.</text>
</comment>
<name>A0A645H4N1_9ZZZZ</name>
<sequence length="91" mass="10153">MKTSQLQESFRKYGSISRSLTGATAVCLAGFQIKGGNAMKGGGVFYCRFITSAFFRHHVEHYGPLDFFNMLQHLNEAVQIMAVHRAIILKA</sequence>